<keyword evidence="2" id="KW-1133">Transmembrane helix</keyword>
<feature type="region of interest" description="Disordered" evidence="1">
    <location>
        <begin position="140"/>
        <end position="167"/>
    </location>
</feature>
<dbReference type="AlphaFoldDB" id="A0A6M2CZL1"/>
<proteinExistence type="predicted"/>
<evidence type="ECO:0000256" key="1">
    <source>
        <dbReference type="SAM" id="MobiDB-lite"/>
    </source>
</evidence>
<feature type="compositionally biased region" description="Pro residues" evidence="1">
    <location>
        <begin position="147"/>
        <end position="167"/>
    </location>
</feature>
<keyword evidence="2" id="KW-0472">Membrane</keyword>
<reference evidence="3" key="1">
    <citation type="submission" date="2019-09" db="EMBL/GenBank/DDBJ databases">
        <title>Organ-specific transcriptomic study of the physiology of the cattle tick, Rhipicephalus microplus.</title>
        <authorList>
            <person name="Tirloni L."/>
            <person name="Braz G."/>
            <person name="Gandara A.C.P."/>
            <person name="Sabadin G.A."/>
            <person name="da Silva R.M."/>
            <person name="Guizzo M.G."/>
            <person name="Machado J.A."/>
            <person name="Costa E.P."/>
            <person name="Gomes H.F."/>
            <person name="Moraes J."/>
            <person name="Mota M.B.S."/>
            <person name="Mesquita R.D."/>
            <person name="Alvarenga P.H."/>
            <person name="Alves F."/>
            <person name="Seixas A."/>
            <person name="da Fonseca R.N."/>
            <person name="Fogaca A."/>
            <person name="Logullo C."/>
            <person name="Tanaka A."/>
            <person name="Daffre S."/>
            <person name="Termignoni C."/>
            <person name="Vaz I.S.Jr."/>
            <person name="Oliveira P.L."/>
            <person name="Ribeiro J.M."/>
        </authorList>
    </citation>
    <scope>NUCLEOTIDE SEQUENCE</scope>
    <source>
        <strain evidence="3">Porto Alegre</strain>
    </source>
</reference>
<sequence>MDSLAYSTGSICFVFLFDMANAEDDIHKKLREKYSAFPLPAIIILTFMVVMFVSSCIAFWIIWYRRRQRVLGMLQPTPCMPPSLSPAPGPVVSGMPTYMQPEARPLIPSASTYPATVNTCQKDFQEDTSPPYVKNGFYCDHSSTSPPQLPTAPIPSAPPQSPPPYGS</sequence>
<evidence type="ECO:0000313" key="3">
    <source>
        <dbReference type="EMBL" id="NOV39175.1"/>
    </source>
</evidence>
<accession>A0A6M2CZL1</accession>
<organism evidence="3">
    <name type="scientific">Rhipicephalus microplus</name>
    <name type="common">Cattle tick</name>
    <name type="synonym">Boophilus microplus</name>
    <dbReference type="NCBI Taxonomy" id="6941"/>
    <lineage>
        <taxon>Eukaryota</taxon>
        <taxon>Metazoa</taxon>
        <taxon>Ecdysozoa</taxon>
        <taxon>Arthropoda</taxon>
        <taxon>Chelicerata</taxon>
        <taxon>Arachnida</taxon>
        <taxon>Acari</taxon>
        <taxon>Parasitiformes</taxon>
        <taxon>Ixodida</taxon>
        <taxon>Ixodoidea</taxon>
        <taxon>Ixodidae</taxon>
        <taxon>Rhipicephalinae</taxon>
        <taxon>Rhipicephalus</taxon>
        <taxon>Boophilus</taxon>
    </lineage>
</organism>
<dbReference type="VEuPathDB" id="VectorBase:LOC119181919"/>
<feature type="transmembrane region" description="Helical" evidence="2">
    <location>
        <begin position="38"/>
        <end position="63"/>
    </location>
</feature>
<name>A0A6M2CZL1_RHIMP</name>
<keyword evidence="2" id="KW-0812">Transmembrane</keyword>
<dbReference type="OrthoDB" id="6509858at2759"/>
<dbReference type="EMBL" id="GHWJ01006438">
    <property type="protein sequence ID" value="NOV39175.1"/>
    <property type="molecule type" value="Transcribed_RNA"/>
</dbReference>
<evidence type="ECO:0000256" key="2">
    <source>
        <dbReference type="SAM" id="Phobius"/>
    </source>
</evidence>
<protein>
    <submittedName>
        <fullName evidence="3">Putative secreted peptide</fullName>
    </submittedName>
</protein>